<dbReference type="GO" id="GO:0006935">
    <property type="term" value="P:chemotaxis"/>
    <property type="evidence" value="ECO:0007669"/>
    <property type="project" value="InterPro"/>
</dbReference>
<proteinExistence type="inferred from homology"/>
<dbReference type="PROSITE" id="PS50111">
    <property type="entry name" value="CHEMOTAXIS_TRANSDUC_2"/>
    <property type="match status" value="1"/>
</dbReference>
<evidence type="ECO:0000256" key="2">
    <source>
        <dbReference type="ARBA" id="ARBA00022475"/>
    </source>
</evidence>
<feature type="compositionally biased region" description="Low complexity" evidence="7">
    <location>
        <begin position="275"/>
        <end position="284"/>
    </location>
</feature>
<feature type="region of interest" description="Disordered" evidence="7">
    <location>
        <begin position="265"/>
        <end position="284"/>
    </location>
</feature>
<dbReference type="CDD" id="cd06225">
    <property type="entry name" value="HAMP"/>
    <property type="match status" value="1"/>
</dbReference>
<evidence type="ECO:0000256" key="7">
    <source>
        <dbReference type="SAM" id="MobiDB-lite"/>
    </source>
</evidence>
<dbReference type="InterPro" id="IPR024478">
    <property type="entry name" value="HlyB_4HB_MCP"/>
</dbReference>
<dbReference type="InterPro" id="IPR003660">
    <property type="entry name" value="HAMP_dom"/>
</dbReference>
<evidence type="ECO:0000256" key="3">
    <source>
        <dbReference type="ARBA" id="ARBA00023136"/>
    </source>
</evidence>
<keyword evidence="2" id="KW-1003">Cell membrane</keyword>
<dbReference type="PROSITE" id="PS50885">
    <property type="entry name" value="HAMP"/>
    <property type="match status" value="1"/>
</dbReference>
<dbReference type="PRINTS" id="PR00260">
    <property type="entry name" value="CHEMTRNSDUCR"/>
</dbReference>
<dbReference type="PANTHER" id="PTHR32089">
    <property type="entry name" value="METHYL-ACCEPTING CHEMOTAXIS PROTEIN MCPB"/>
    <property type="match status" value="1"/>
</dbReference>
<feature type="transmembrane region" description="Helical" evidence="8">
    <location>
        <begin position="180"/>
        <end position="202"/>
    </location>
</feature>
<comment type="subcellular location">
    <subcellularLocation>
        <location evidence="1">Cell membrane</location>
    </subcellularLocation>
</comment>
<evidence type="ECO:0000256" key="6">
    <source>
        <dbReference type="PROSITE-ProRule" id="PRU00284"/>
    </source>
</evidence>
<keyword evidence="3 8" id="KW-0472">Membrane</keyword>
<dbReference type="OrthoDB" id="2168386at2"/>
<keyword evidence="12" id="KW-1185">Reference proteome</keyword>
<organism evidence="11 12">
    <name type="scientific">Alteribacter keqinensis</name>
    <dbReference type="NCBI Taxonomy" id="2483800"/>
    <lineage>
        <taxon>Bacteria</taxon>
        <taxon>Bacillati</taxon>
        <taxon>Bacillota</taxon>
        <taxon>Bacilli</taxon>
        <taxon>Bacillales</taxon>
        <taxon>Bacillaceae</taxon>
        <taxon>Alteribacter</taxon>
    </lineage>
</organism>
<evidence type="ECO:0000256" key="8">
    <source>
        <dbReference type="SAM" id="Phobius"/>
    </source>
</evidence>
<dbReference type="GO" id="GO:0005886">
    <property type="term" value="C:plasma membrane"/>
    <property type="evidence" value="ECO:0007669"/>
    <property type="project" value="UniProtKB-SubCell"/>
</dbReference>
<dbReference type="InterPro" id="IPR004089">
    <property type="entry name" value="MCPsignal_dom"/>
</dbReference>
<dbReference type="PANTHER" id="PTHR32089:SF112">
    <property type="entry name" value="LYSOZYME-LIKE PROTEIN-RELATED"/>
    <property type="match status" value="1"/>
</dbReference>
<name>A0A3M7TYE3_9BACI</name>
<protein>
    <submittedName>
        <fullName evidence="11">Methyl-accepting chemotaxis protein</fullName>
    </submittedName>
</protein>
<feature type="compositionally biased region" description="Polar residues" evidence="7">
    <location>
        <begin position="265"/>
        <end position="274"/>
    </location>
</feature>
<comment type="similarity">
    <text evidence="5">Belongs to the methyl-accepting chemotaxis (MCP) protein family.</text>
</comment>
<reference evidence="11 12" key="1">
    <citation type="submission" date="2018-10" db="EMBL/GenBank/DDBJ databases">
        <title>Bacillus Keqinensis sp. nov., a moderately halophilic bacterium isolated from a saline-alkaline lake.</title>
        <authorList>
            <person name="Wang H."/>
        </authorList>
    </citation>
    <scope>NUCLEOTIDE SEQUENCE [LARGE SCALE GENOMIC DNA]</scope>
    <source>
        <strain evidence="11 12">KQ-3</strain>
    </source>
</reference>
<dbReference type="Proteomes" id="UP000278746">
    <property type="component" value="Unassembled WGS sequence"/>
</dbReference>
<dbReference type="Pfam" id="PF00672">
    <property type="entry name" value="HAMP"/>
    <property type="match status" value="1"/>
</dbReference>
<keyword evidence="4 6" id="KW-0807">Transducer</keyword>
<dbReference type="GO" id="GO:0007165">
    <property type="term" value="P:signal transduction"/>
    <property type="evidence" value="ECO:0007669"/>
    <property type="project" value="UniProtKB-KW"/>
</dbReference>
<evidence type="ECO:0000259" key="9">
    <source>
        <dbReference type="PROSITE" id="PS50111"/>
    </source>
</evidence>
<dbReference type="Gene3D" id="1.10.287.950">
    <property type="entry name" value="Methyl-accepting chemotaxis protein"/>
    <property type="match status" value="1"/>
</dbReference>
<dbReference type="Pfam" id="PF12729">
    <property type="entry name" value="4HB_MCP_1"/>
    <property type="match status" value="1"/>
</dbReference>
<evidence type="ECO:0000259" key="10">
    <source>
        <dbReference type="PROSITE" id="PS50885"/>
    </source>
</evidence>
<dbReference type="SUPFAM" id="SSF58104">
    <property type="entry name" value="Methyl-accepting chemotaxis protein (MCP) signaling domain"/>
    <property type="match status" value="1"/>
</dbReference>
<keyword evidence="8" id="KW-0812">Transmembrane</keyword>
<gene>
    <name evidence="11" type="ORF">EBO34_05770</name>
</gene>
<dbReference type="EMBL" id="RHIB01000001">
    <property type="protein sequence ID" value="RNA69445.1"/>
    <property type="molecule type" value="Genomic_DNA"/>
</dbReference>
<dbReference type="GO" id="GO:0004888">
    <property type="term" value="F:transmembrane signaling receptor activity"/>
    <property type="evidence" value="ECO:0007669"/>
    <property type="project" value="InterPro"/>
</dbReference>
<dbReference type="Pfam" id="PF00015">
    <property type="entry name" value="MCPsignal"/>
    <property type="match status" value="1"/>
</dbReference>
<evidence type="ECO:0000256" key="1">
    <source>
        <dbReference type="ARBA" id="ARBA00004236"/>
    </source>
</evidence>
<dbReference type="InterPro" id="IPR004090">
    <property type="entry name" value="Chemotax_Me-accpt_rcpt"/>
</dbReference>
<evidence type="ECO:0000313" key="12">
    <source>
        <dbReference type="Proteomes" id="UP000278746"/>
    </source>
</evidence>
<dbReference type="AlphaFoldDB" id="A0A3M7TYE3"/>
<sequence>MKKSLRAKILLGFGIILVILLGISSFSMVNLYTINQNVDRIMSEELPHLTTSSGMALNMADRMANIRGYILSGDDEYRERYIELAEESNALGADLLGFSNEDEHVAHLIDRSEYWNDITISRVFPMYEEHGMDTALITVRYQLDPIAEEVMEGFTALASQEQDGIISRGNDMSAQGETVALFNIIATGAGVIVAILVALFVARQVVTPILLVANKIEEVARGDLSGERIKTKSKDEIGRLTTSVNRMVTELRTLLKQASETADSVASASSELSNHSQHTTAATTQIASTTDQVAASASNTVESSQESAKAMEEMSSGIQRIAESTMLVAESTQDATREAEEGNREIQSAVGQMNLISNSVSETAEVMNKLGERSEEIGTIIEMITSISEQTNLLALNAAIEAARAGDHGRGFAVVADEVRKLAEESRKSAQEIGEVIEEIQVQTKLAVSQMESGTVEVNSGITLVTRAGEAFGRIHQSIGHVSTQIQEVSAVSEEMSASSEQVTASVEEMAEMAAMTSTRFNEVKSGTEGQLSSIQQVAASAEELNHMAEDLKKSVNRFSF</sequence>
<dbReference type="SMART" id="SM00304">
    <property type="entry name" value="HAMP"/>
    <property type="match status" value="1"/>
</dbReference>
<evidence type="ECO:0000256" key="4">
    <source>
        <dbReference type="ARBA" id="ARBA00023224"/>
    </source>
</evidence>
<keyword evidence="8" id="KW-1133">Transmembrane helix</keyword>
<evidence type="ECO:0000256" key="5">
    <source>
        <dbReference type="ARBA" id="ARBA00029447"/>
    </source>
</evidence>
<dbReference type="CDD" id="cd11386">
    <property type="entry name" value="MCP_signal"/>
    <property type="match status" value="1"/>
</dbReference>
<comment type="caution">
    <text evidence="11">The sequence shown here is derived from an EMBL/GenBank/DDBJ whole genome shotgun (WGS) entry which is preliminary data.</text>
</comment>
<dbReference type="Gene3D" id="1.10.8.500">
    <property type="entry name" value="HAMP domain in histidine kinase"/>
    <property type="match status" value="1"/>
</dbReference>
<accession>A0A3M7TYE3</accession>
<dbReference type="SMART" id="SM00283">
    <property type="entry name" value="MA"/>
    <property type="match status" value="1"/>
</dbReference>
<feature type="domain" description="Methyl-accepting transducer" evidence="9">
    <location>
        <begin position="275"/>
        <end position="511"/>
    </location>
</feature>
<evidence type="ECO:0000313" key="11">
    <source>
        <dbReference type="EMBL" id="RNA69445.1"/>
    </source>
</evidence>
<feature type="domain" description="HAMP" evidence="10">
    <location>
        <begin position="203"/>
        <end position="256"/>
    </location>
</feature>
<dbReference type="RefSeq" id="WP_122896965.1">
    <property type="nucleotide sequence ID" value="NZ_RHIB01000001.1"/>
</dbReference>